<evidence type="ECO:0000256" key="1">
    <source>
        <dbReference type="ARBA" id="ARBA00004370"/>
    </source>
</evidence>
<evidence type="ECO:0000313" key="4">
    <source>
        <dbReference type="EMBL" id="SDI17442.1"/>
    </source>
</evidence>
<name>A0A1G8IF20_9CLOT</name>
<dbReference type="SUPFAM" id="SSF56601">
    <property type="entry name" value="beta-lactamase/transpeptidase-like"/>
    <property type="match status" value="1"/>
</dbReference>
<comment type="subcellular location">
    <subcellularLocation>
        <location evidence="1">Membrane</location>
    </subcellularLocation>
</comment>
<accession>A0A1G8IF20</accession>
<feature type="domain" description="Beta-lactamase-related" evidence="3">
    <location>
        <begin position="13"/>
        <end position="318"/>
    </location>
</feature>
<dbReference type="PANTHER" id="PTHR46825:SF11">
    <property type="entry name" value="PENICILLIN-BINDING PROTEIN 4"/>
    <property type="match status" value="1"/>
</dbReference>
<dbReference type="EMBL" id="FNDZ01000001">
    <property type="protein sequence ID" value="SDI17442.1"/>
    <property type="molecule type" value="Genomic_DNA"/>
</dbReference>
<organism evidence="4 5">
    <name type="scientific">Proteiniclasticum ruminis</name>
    <dbReference type="NCBI Taxonomy" id="398199"/>
    <lineage>
        <taxon>Bacteria</taxon>
        <taxon>Bacillati</taxon>
        <taxon>Bacillota</taxon>
        <taxon>Clostridia</taxon>
        <taxon>Eubacteriales</taxon>
        <taxon>Clostridiaceae</taxon>
        <taxon>Proteiniclasticum</taxon>
    </lineage>
</organism>
<dbReference type="InterPro" id="IPR012338">
    <property type="entry name" value="Beta-lactam/transpept-like"/>
</dbReference>
<evidence type="ECO:0000313" key="5">
    <source>
        <dbReference type="Proteomes" id="UP000183255"/>
    </source>
</evidence>
<dbReference type="GO" id="GO:0016020">
    <property type="term" value="C:membrane"/>
    <property type="evidence" value="ECO:0007669"/>
    <property type="project" value="UniProtKB-SubCell"/>
</dbReference>
<protein>
    <submittedName>
        <fullName evidence="4">CubicO group peptidase, beta-lactamase class C family</fullName>
    </submittedName>
</protein>
<dbReference type="PANTHER" id="PTHR46825">
    <property type="entry name" value="D-ALANYL-D-ALANINE-CARBOXYPEPTIDASE/ENDOPEPTIDASE AMPH"/>
    <property type="match status" value="1"/>
</dbReference>
<evidence type="ECO:0000256" key="2">
    <source>
        <dbReference type="ARBA" id="ARBA00023136"/>
    </source>
</evidence>
<dbReference type="InterPro" id="IPR001466">
    <property type="entry name" value="Beta-lactam-related"/>
</dbReference>
<proteinExistence type="predicted"/>
<evidence type="ECO:0000259" key="3">
    <source>
        <dbReference type="Pfam" id="PF00144"/>
    </source>
</evidence>
<keyword evidence="2" id="KW-0472">Membrane</keyword>
<reference evidence="4 5" key="1">
    <citation type="submission" date="2016-10" db="EMBL/GenBank/DDBJ databases">
        <authorList>
            <person name="de Groot N.N."/>
        </authorList>
    </citation>
    <scope>NUCLEOTIDE SEQUENCE [LARGE SCALE GENOMIC DNA]</scope>
    <source>
        <strain evidence="4 5">CGMCC 1.5058</strain>
    </source>
</reference>
<dbReference type="Gene3D" id="3.40.710.10">
    <property type="entry name" value="DD-peptidase/beta-lactamase superfamily"/>
    <property type="match status" value="1"/>
</dbReference>
<sequence length="326" mass="37247">MDIEKNIGKDFSGVISVVEKDKIIYQKAFGYRDRANEIPNTVDTRFETASAGKAFVAAAILKLIEEGSLNFETALGDVLDFDLQGIDKNVTVHELLTHTSGIPDYFDEDVMENYEDLWVEVPNYRIRTSKDLLTLFIDKPMMYERGEKFKYNNSGYVMLGLLIEALKKVPFDVYLQEKIFDPAGMRDTGYFEMDRLPARCAYAYIYDEARGDYRNNIYSVDVKGTGAGGAFTTAEDVEKFWKALSSGKIMSKEMFHEMKKPQGKASFYGYGLWILDSDTPCFQGSDPGVNFYTSFDLKEERIITILSNVEYDAEALHDHIRNELRK</sequence>
<dbReference type="Pfam" id="PF00144">
    <property type="entry name" value="Beta-lactamase"/>
    <property type="match status" value="1"/>
</dbReference>
<gene>
    <name evidence="4" type="ORF">SAMN05421804_101866</name>
</gene>
<dbReference type="InterPro" id="IPR050491">
    <property type="entry name" value="AmpC-like"/>
</dbReference>
<dbReference type="AlphaFoldDB" id="A0A1G8IF20"/>
<dbReference type="Proteomes" id="UP000183255">
    <property type="component" value="Unassembled WGS sequence"/>
</dbReference>
<dbReference type="RefSeq" id="WP_031574509.1">
    <property type="nucleotide sequence ID" value="NZ_FNDZ01000001.1"/>
</dbReference>